<name>A0A6P2BMD5_9ACTN</name>
<comment type="caution">
    <text evidence="1">The sequence shown here is derived from an EMBL/GenBank/DDBJ whole genome shotgun (WGS) entry which is preliminary data.</text>
</comment>
<dbReference type="RefSeq" id="WP_145861816.1">
    <property type="nucleotide sequence ID" value="NZ_RPFW01000010.1"/>
</dbReference>
<dbReference type="EMBL" id="RPFW01000010">
    <property type="protein sequence ID" value="TVZ00174.1"/>
    <property type="molecule type" value="Genomic_DNA"/>
</dbReference>
<protein>
    <recommendedName>
        <fullName evidence="3">Transcriptional regulator</fullName>
    </recommendedName>
</protein>
<reference evidence="1 2" key="1">
    <citation type="submission" date="2018-11" db="EMBL/GenBank/DDBJ databases">
        <title>Trebonia kvetii gen.nov., sp.nov., a novel acidophilic actinobacterium, and proposal of the new actinobacterial family Treboniaceae fam. nov.</title>
        <authorList>
            <person name="Rapoport D."/>
            <person name="Sagova-Mareckova M."/>
            <person name="Sedlacek I."/>
            <person name="Provaznik J."/>
            <person name="Kralova S."/>
            <person name="Pavlinic D."/>
            <person name="Benes V."/>
            <person name="Kopecky J."/>
        </authorList>
    </citation>
    <scope>NUCLEOTIDE SEQUENCE [LARGE SCALE GENOMIC DNA]</scope>
    <source>
        <strain evidence="1 2">15Tr583</strain>
    </source>
</reference>
<dbReference type="AlphaFoldDB" id="A0A6P2BMD5"/>
<dbReference type="Proteomes" id="UP000460272">
    <property type="component" value="Unassembled WGS sequence"/>
</dbReference>
<sequence length="245" mass="26345">MTNDSTPWSPQAQRYFIQALGLAQAAGDRLLGAGILDAMSHQATYTGRFREAASLAQAARTGTAGIATATLTAHFHTMEARALARLGEARACDLALAAAVSAYERRRPEADPAWFQYFDEAELSAEFGHCLRDLNRARDAAEHAGRSVGASPDGRFARSDFFATMVLADSYLAAGDAEQACSTALAALGAGEQIRSGRCVNYLREFREHLVMAEGSAGVREFGEQAVQFRLWRIAARPERSAAVA</sequence>
<evidence type="ECO:0000313" key="2">
    <source>
        <dbReference type="Proteomes" id="UP000460272"/>
    </source>
</evidence>
<evidence type="ECO:0008006" key="3">
    <source>
        <dbReference type="Google" id="ProtNLM"/>
    </source>
</evidence>
<organism evidence="1 2">
    <name type="scientific">Trebonia kvetii</name>
    <dbReference type="NCBI Taxonomy" id="2480626"/>
    <lineage>
        <taxon>Bacteria</taxon>
        <taxon>Bacillati</taxon>
        <taxon>Actinomycetota</taxon>
        <taxon>Actinomycetes</taxon>
        <taxon>Streptosporangiales</taxon>
        <taxon>Treboniaceae</taxon>
        <taxon>Trebonia</taxon>
    </lineage>
</organism>
<keyword evidence="2" id="KW-1185">Reference proteome</keyword>
<dbReference type="OrthoDB" id="3213425at2"/>
<proteinExistence type="predicted"/>
<evidence type="ECO:0000313" key="1">
    <source>
        <dbReference type="EMBL" id="TVZ00174.1"/>
    </source>
</evidence>
<gene>
    <name evidence="1" type="ORF">EAS64_39705</name>
</gene>
<accession>A0A6P2BMD5</accession>